<dbReference type="CDD" id="cd16897">
    <property type="entry name" value="LYZ_C"/>
    <property type="match status" value="1"/>
</dbReference>
<dbReference type="Ensembl" id="ENSACAT00000030094.2">
    <property type="protein sequence ID" value="ENSACAP00000022677.1"/>
    <property type="gene ID" value="ENSACAG00000029101.2"/>
</dbReference>
<dbReference type="InterPro" id="IPR019799">
    <property type="entry name" value="Glyco_hydro_22_CS"/>
</dbReference>
<dbReference type="PANTHER" id="PTHR11407:SF69">
    <property type="entry name" value="LYSOZYME C, MILK ISOZYME"/>
    <property type="match status" value="1"/>
</dbReference>
<dbReference type="eggNOG" id="ENOG502S1S1">
    <property type="taxonomic scope" value="Eukaryota"/>
</dbReference>
<evidence type="ECO:0000256" key="1">
    <source>
        <dbReference type="ARBA" id="ARBA00010859"/>
    </source>
</evidence>
<name>R4GBJ7_ANOCA</name>
<evidence type="ECO:0000259" key="5">
    <source>
        <dbReference type="PROSITE" id="PS00128"/>
    </source>
</evidence>
<gene>
    <name evidence="6" type="primary">LOC100564608</name>
</gene>
<organism evidence="6 7">
    <name type="scientific">Anolis carolinensis</name>
    <name type="common">Green anole</name>
    <name type="synonym">American chameleon</name>
    <dbReference type="NCBI Taxonomy" id="28377"/>
    <lineage>
        <taxon>Eukaryota</taxon>
        <taxon>Metazoa</taxon>
        <taxon>Chordata</taxon>
        <taxon>Craniata</taxon>
        <taxon>Vertebrata</taxon>
        <taxon>Euteleostomi</taxon>
        <taxon>Lepidosauria</taxon>
        <taxon>Squamata</taxon>
        <taxon>Bifurcata</taxon>
        <taxon>Unidentata</taxon>
        <taxon>Episquamata</taxon>
        <taxon>Toxicofera</taxon>
        <taxon>Iguania</taxon>
        <taxon>Dactyloidae</taxon>
        <taxon>Anolis</taxon>
    </lineage>
</organism>
<evidence type="ECO:0000256" key="3">
    <source>
        <dbReference type="RuleBase" id="RU004440"/>
    </source>
</evidence>
<dbReference type="SMART" id="SM00263">
    <property type="entry name" value="LYZ1"/>
    <property type="match status" value="1"/>
</dbReference>
<dbReference type="GO" id="GO:0003796">
    <property type="term" value="F:lysozyme activity"/>
    <property type="evidence" value="ECO:0000318"/>
    <property type="project" value="GO_Central"/>
</dbReference>
<proteinExistence type="inferred from homology"/>
<dbReference type="PROSITE" id="PS00128">
    <property type="entry name" value="GLYCOSYL_HYDROL_F22_1"/>
    <property type="match status" value="1"/>
</dbReference>
<dbReference type="Bgee" id="ENSACAG00000029101">
    <property type="expression patterns" value="Expressed in liver and 7 other cell types or tissues"/>
</dbReference>
<dbReference type="Pfam" id="PF00062">
    <property type="entry name" value="Lys"/>
    <property type="match status" value="1"/>
</dbReference>
<dbReference type="InterPro" id="IPR023346">
    <property type="entry name" value="Lysozyme-like_dom_sf"/>
</dbReference>
<dbReference type="PROSITE" id="PS51348">
    <property type="entry name" value="GLYCOSYL_HYDROL_F22_2"/>
    <property type="match status" value="1"/>
</dbReference>
<dbReference type="SUPFAM" id="SSF53955">
    <property type="entry name" value="Lysozyme-like"/>
    <property type="match status" value="1"/>
</dbReference>
<dbReference type="Gene3D" id="1.10.530.10">
    <property type="match status" value="1"/>
</dbReference>
<protein>
    <recommendedName>
        <fullName evidence="5">Glycosyl hydrolases family 22 (GH22) domain-containing protein</fullName>
    </recommendedName>
</protein>
<comment type="similarity">
    <text evidence="1 3">Belongs to the glycosyl hydrolase 22 family.</text>
</comment>
<dbReference type="KEGG" id="acs:100564608"/>
<dbReference type="AlphaFoldDB" id="R4GBJ7"/>
<dbReference type="RefSeq" id="XP_003225844.1">
    <property type="nucleotide sequence ID" value="XM_003225796.4"/>
</dbReference>
<feature type="chain" id="PRO_5004365591" description="Glycosyl hydrolases family 22 (GH22) domain-containing protein" evidence="4">
    <location>
        <begin position="19"/>
        <end position="147"/>
    </location>
</feature>
<dbReference type="GeneID" id="100564608"/>
<evidence type="ECO:0000256" key="4">
    <source>
        <dbReference type="SAM" id="SignalP"/>
    </source>
</evidence>
<keyword evidence="2" id="KW-1015">Disulfide bond</keyword>
<keyword evidence="4" id="KW-0732">Signal</keyword>
<dbReference type="InterPro" id="IPR000974">
    <property type="entry name" value="Glyco_hydro_22_lys"/>
</dbReference>
<dbReference type="OrthoDB" id="17373at2759"/>
<dbReference type="InterPro" id="IPR001916">
    <property type="entry name" value="Glyco_hydro_22"/>
</dbReference>
<sequence>MKVLAFVLLCLFIAVSEAKVYEKCELAKILKISKMDVSSGYSLDNWVCLAYHESRFDSKAVGPPNWDGSRDYGIFQINSRWWCSNGEGTTANGCKTSCSAFTTDDITDDITCAKRIVRDPNGIRAWVAWVNHCEGRDLSSWTKDCSL</sequence>
<dbReference type="PANTHER" id="PTHR11407">
    <property type="entry name" value="LYSOZYME C"/>
    <property type="match status" value="1"/>
</dbReference>
<dbReference type="PRINTS" id="PR00135">
    <property type="entry name" value="LYZLACT"/>
</dbReference>
<accession>R4GBJ7</accession>
<dbReference type="Proteomes" id="UP000001646">
    <property type="component" value="Unplaced"/>
</dbReference>
<evidence type="ECO:0000313" key="6">
    <source>
        <dbReference type="Ensembl" id="ENSACAP00000022677.1"/>
    </source>
</evidence>
<reference evidence="6" key="3">
    <citation type="submission" date="2025-09" db="UniProtKB">
        <authorList>
            <consortium name="Ensembl"/>
        </authorList>
    </citation>
    <scope>IDENTIFICATION</scope>
</reference>
<evidence type="ECO:0000313" key="7">
    <source>
        <dbReference type="Proteomes" id="UP000001646"/>
    </source>
</evidence>
<dbReference type="InParanoid" id="R4GBJ7"/>
<keyword evidence="7" id="KW-1185">Reference proteome</keyword>
<dbReference type="FunFam" id="1.10.530.10:FF:000001">
    <property type="entry name" value="Lysozyme C"/>
    <property type="match status" value="1"/>
</dbReference>
<dbReference type="HOGENOM" id="CLU_111620_0_1_1"/>
<reference evidence="6" key="2">
    <citation type="submission" date="2025-08" db="UniProtKB">
        <authorList>
            <consortium name="Ensembl"/>
        </authorList>
    </citation>
    <scope>IDENTIFICATION</scope>
</reference>
<feature type="domain" description="Glycosyl hydrolases family 22 (GH22)" evidence="5">
    <location>
        <begin position="94"/>
        <end position="112"/>
    </location>
</feature>
<reference evidence="6" key="1">
    <citation type="submission" date="2009-12" db="EMBL/GenBank/DDBJ databases">
        <title>The Genome Sequence of Anolis carolinensis (Green Anole Lizard).</title>
        <authorList>
            <consortium name="The Genome Sequencing Platform"/>
            <person name="Di Palma F."/>
            <person name="Alfoldi J."/>
            <person name="Heiman D."/>
            <person name="Young S."/>
            <person name="Grabherr M."/>
            <person name="Johnson J."/>
            <person name="Lander E.S."/>
            <person name="Lindblad-Toh K."/>
        </authorList>
    </citation>
    <scope>NUCLEOTIDE SEQUENCE [LARGE SCALE GENOMIC DNA]</scope>
    <source>
        <strain evidence="6">JBL SC #1</strain>
    </source>
</reference>
<dbReference type="GeneTree" id="ENSGT00940000153832"/>
<evidence type="ECO:0000256" key="2">
    <source>
        <dbReference type="ARBA" id="ARBA00023157"/>
    </source>
</evidence>
<dbReference type="PRINTS" id="PR00137">
    <property type="entry name" value="LYSOZYME"/>
</dbReference>
<feature type="signal peptide" evidence="4">
    <location>
        <begin position="1"/>
        <end position="18"/>
    </location>
</feature>